<accession>A0ABV2D4S4</accession>
<dbReference type="EMBL" id="JBEWLY010000025">
    <property type="protein sequence ID" value="MET1756872.1"/>
    <property type="molecule type" value="Genomic_DNA"/>
</dbReference>
<evidence type="ECO:0000313" key="2">
    <source>
        <dbReference type="Proteomes" id="UP001548713"/>
    </source>
</evidence>
<comment type="caution">
    <text evidence="1">The sequence shown here is derived from an EMBL/GenBank/DDBJ whole genome shotgun (WGS) entry which is preliminary data.</text>
</comment>
<dbReference type="RefSeq" id="WP_353985367.1">
    <property type="nucleotide sequence ID" value="NZ_JBEWLY010000025.1"/>
</dbReference>
<evidence type="ECO:0000313" key="1">
    <source>
        <dbReference type="EMBL" id="MET1756872.1"/>
    </source>
</evidence>
<keyword evidence="2" id="KW-1185">Reference proteome</keyword>
<gene>
    <name evidence="1" type="ORF">ABVV53_15625</name>
</gene>
<evidence type="ECO:0008006" key="3">
    <source>
        <dbReference type="Google" id="ProtNLM"/>
    </source>
</evidence>
<dbReference type="Proteomes" id="UP001548713">
    <property type="component" value="Unassembled WGS sequence"/>
</dbReference>
<proteinExistence type="predicted"/>
<protein>
    <recommendedName>
        <fullName evidence="3">Class I SAM-dependent methyltransferase</fullName>
    </recommendedName>
</protein>
<sequence>MTTPLIAPAGSINFTLAFEGLTASRGALLVEISGGEEGERRQLELRTVALAELAAAGGIERIALVSDRREAYTVAGYIYDDTDAAAQNLSIQIEVDASPAANLKVGSPTAMARVARLAAVELPTFAHPTSQTWSIEQMKDPAFRSACRIVGLDESTGSWSAAYVCQALRYLLGDISGSRGFGAGLSAEIISRAFTAERADVIVHQSLDPAHWPPADNLDFTWLIFELPIIPADHLFWMINLLMDRLRPGGAVAVVFTFEHGRMPHEQCDVVKRGDVETFALRLLAQGHSVAQLKFRAALRPLPVGTRTPFGLMVRRAA</sequence>
<organism evidence="1 2">
    <name type="scientific">Novosphingobium kalidii</name>
    <dbReference type="NCBI Taxonomy" id="3230299"/>
    <lineage>
        <taxon>Bacteria</taxon>
        <taxon>Pseudomonadati</taxon>
        <taxon>Pseudomonadota</taxon>
        <taxon>Alphaproteobacteria</taxon>
        <taxon>Sphingomonadales</taxon>
        <taxon>Sphingomonadaceae</taxon>
        <taxon>Novosphingobium</taxon>
    </lineage>
</organism>
<reference evidence="1 2" key="1">
    <citation type="submission" date="2024-07" db="EMBL/GenBank/DDBJ databases">
        <title>Novosphingobium kalidii RD2P27.</title>
        <authorList>
            <person name="Sun J.-Q."/>
        </authorList>
    </citation>
    <scope>NUCLEOTIDE SEQUENCE [LARGE SCALE GENOMIC DNA]</scope>
    <source>
        <strain evidence="1 2">RD2P27</strain>
    </source>
</reference>
<name>A0ABV2D4S4_9SPHN</name>